<name>A0A151HHH4_TOXGO</name>
<feature type="transmembrane region" description="Helical" evidence="1">
    <location>
        <begin position="135"/>
        <end position="157"/>
    </location>
</feature>
<feature type="chain" id="PRO_5007581615" evidence="2">
    <location>
        <begin position="17"/>
        <end position="190"/>
    </location>
</feature>
<keyword evidence="1" id="KW-0472">Membrane</keyword>
<comment type="caution">
    <text evidence="3">The sequence shown here is derived from an EMBL/GenBank/DDBJ whole genome shotgun (WGS) entry which is preliminary data.</text>
</comment>
<evidence type="ECO:0000256" key="2">
    <source>
        <dbReference type="SAM" id="SignalP"/>
    </source>
</evidence>
<keyword evidence="2" id="KW-0732">Signal</keyword>
<evidence type="ECO:0000313" key="3">
    <source>
        <dbReference type="EMBL" id="KYK68776.1"/>
    </source>
</evidence>
<gene>
    <name evidence="3" type="ORF">TGPRC2_424400</name>
</gene>
<proteinExistence type="predicted"/>
<evidence type="ECO:0000256" key="1">
    <source>
        <dbReference type="SAM" id="Phobius"/>
    </source>
</evidence>
<dbReference type="EMBL" id="AHZP02001012">
    <property type="protein sequence ID" value="KYK68776.1"/>
    <property type="molecule type" value="Genomic_DNA"/>
</dbReference>
<keyword evidence="1" id="KW-1133">Transmembrane helix</keyword>
<organism evidence="3 4">
    <name type="scientific">Toxoplasma gondii TgCatPRC2</name>
    <dbReference type="NCBI Taxonomy" id="1130821"/>
    <lineage>
        <taxon>Eukaryota</taxon>
        <taxon>Sar</taxon>
        <taxon>Alveolata</taxon>
        <taxon>Apicomplexa</taxon>
        <taxon>Conoidasida</taxon>
        <taxon>Coccidia</taxon>
        <taxon>Eucoccidiorida</taxon>
        <taxon>Eimeriorina</taxon>
        <taxon>Sarcocystidae</taxon>
        <taxon>Toxoplasma</taxon>
    </lineage>
</organism>
<protein>
    <submittedName>
        <fullName evidence="3">Putative transmembrane protein</fullName>
    </submittedName>
</protein>
<evidence type="ECO:0000313" key="4">
    <source>
        <dbReference type="Proteomes" id="UP000075225"/>
    </source>
</evidence>
<dbReference type="AlphaFoldDB" id="A0A151HHH4"/>
<keyword evidence="1 3" id="KW-0812">Transmembrane</keyword>
<feature type="signal peptide" evidence="2">
    <location>
        <begin position="1"/>
        <end position="16"/>
    </location>
</feature>
<dbReference type="VEuPathDB" id="ToxoDB:TGPRC2_424400"/>
<reference evidence="4" key="1">
    <citation type="submission" date="2016-03" db="EMBL/GenBank/DDBJ databases">
        <authorList>
            <person name="Sibley D."/>
            <person name="Venepally P."/>
            <person name="Karamycheva S."/>
            <person name="Hadjithomas M."/>
            <person name="Khan A."/>
            <person name="Brunk B."/>
            <person name="Roos D."/>
            <person name="Caler E."/>
            <person name="Lorenzi H."/>
        </authorList>
    </citation>
    <scope>NUCLEOTIDE SEQUENCE [LARGE SCALE GENOMIC DNA]</scope>
    <source>
        <strain evidence="4">TgCatPRC2</strain>
    </source>
</reference>
<dbReference type="Proteomes" id="UP000075225">
    <property type="component" value="Unassembled WGS sequence"/>
</dbReference>
<sequence length="190" mass="20956">MGTRLLCLSWPPLVKATLEAVDKLKGIATPRGGLIDVLEILACRVLSSDILKAHAENPRLSGLAAIKEIDSRLRTRPNDKTVVKALLQWLKEQPEKRHGTAFDFGPIKGATVSAVRSQESLETYPLISHRRGNPVALLLLWLSLAMASSLVCLLVSWSPFRLSSFWFPASCHVWSALLNIVVHADIESPF</sequence>
<accession>A0A151HHH4</accession>